<dbReference type="Gene3D" id="3.40.50.300">
    <property type="entry name" value="P-loop containing nucleotide triphosphate hydrolases"/>
    <property type="match status" value="1"/>
</dbReference>
<dbReference type="GO" id="GO:0004386">
    <property type="term" value="F:helicase activity"/>
    <property type="evidence" value="ECO:0007669"/>
    <property type="project" value="InterPro"/>
</dbReference>
<dbReference type="Pfam" id="PF13086">
    <property type="entry name" value="AAA_11"/>
    <property type="match status" value="1"/>
</dbReference>
<evidence type="ECO:0000313" key="3">
    <source>
        <dbReference type="Proteomes" id="UP000504636"/>
    </source>
</evidence>
<dbReference type="InterPro" id="IPR027417">
    <property type="entry name" value="P-loop_NTPase"/>
</dbReference>
<reference evidence="4" key="2">
    <citation type="submission" date="2020-04" db="EMBL/GenBank/DDBJ databases">
        <authorList>
            <consortium name="NCBI Genome Project"/>
        </authorList>
    </citation>
    <scope>NUCLEOTIDE SEQUENCE</scope>
    <source>
        <strain evidence="4">CBS 304.34</strain>
    </source>
</reference>
<feature type="domain" description="DNA2/NAM7 helicase helicase" evidence="1">
    <location>
        <begin position="40"/>
        <end position="135"/>
    </location>
</feature>
<keyword evidence="3" id="KW-1185">Reference proteome</keyword>
<organism evidence="2">
    <name type="scientific">Mytilinidion resinicola</name>
    <dbReference type="NCBI Taxonomy" id="574789"/>
    <lineage>
        <taxon>Eukaryota</taxon>
        <taxon>Fungi</taxon>
        <taxon>Dikarya</taxon>
        <taxon>Ascomycota</taxon>
        <taxon>Pezizomycotina</taxon>
        <taxon>Dothideomycetes</taxon>
        <taxon>Pleosporomycetidae</taxon>
        <taxon>Mytilinidiales</taxon>
        <taxon>Mytilinidiaceae</taxon>
        <taxon>Mytilinidion</taxon>
    </lineage>
</organism>
<proteinExistence type="predicted"/>
<protein>
    <recommendedName>
        <fullName evidence="1">DNA2/NAM7 helicase helicase domain-containing protein</fullName>
    </recommendedName>
</protein>
<dbReference type="RefSeq" id="XP_033578970.1">
    <property type="nucleotide sequence ID" value="XM_033725387.1"/>
</dbReference>
<evidence type="ECO:0000313" key="4">
    <source>
        <dbReference type="RefSeq" id="XP_033578970.1"/>
    </source>
</evidence>
<accession>A0A6A6YST6</accession>
<reference evidence="2 4" key="1">
    <citation type="journal article" date="2020" name="Stud. Mycol.">
        <title>101 Dothideomycetes genomes: a test case for predicting lifestyles and emergence of pathogens.</title>
        <authorList>
            <person name="Haridas S."/>
            <person name="Albert R."/>
            <person name="Binder M."/>
            <person name="Bloem J."/>
            <person name="Labutti K."/>
            <person name="Salamov A."/>
            <person name="Andreopoulos B."/>
            <person name="Baker S."/>
            <person name="Barry K."/>
            <person name="Bills G."/>
            <person name="Bluhm B."/>
            <person name="Cannon C."/>
            <person name="Castanera R."/>
            <person name="Culley D."/>
            <person name="Daum C."/>
            <person name="Ezra D."/>
            <person name="Gonzalez J."/>
            <person name="Henrissat B."/>
            <person name="Kuo A."/>
            <person name="Liang C."/>
            <person name="Lipzen A."/>
            <person name="Lutzoni F."/>
            <person name="Magnuson J."/>
            <person name="Mondo S."/>
            <person name="Nolan M."/>
            <person name="Ohm R."/>
            <person name="Pangilinan J."/>
            <person name="Park H.-J."/>
            <person name="Ramirez L."/>
            <person name="Alfaro M."/>
            <person name="Sun H."/>
            <person name="Tritt A."/>
            <person name="Yoshinaga Y."/>
            <person name="Zwiers L.-H."/>
            <person name="Turgeon B."/>
            <person name="Goodwin S."/>
            <person name="Spatafora J."/>
            <person name="Crous P."/>
            <person name="Grigoriev I."/>
        </authorList>
    </citation>
    <scope>NUCLEOTIDE SEQUENCE</scope>
    <source>
        <strain evidence="2 4">CBS 304.34</strain>
    </source>
</reference>
<evidence type="ECO:0000313" key="2">
    <source>
        <dbReference type="EMBL" id="KAF2812006.1"/>
    </source>
</evidence>
<evidence type="ECO:0000259" key="1">
    <source>
        <dbReference type="Pfam" id="PF13086"/>
    </source>
</evidence>
<reference evidence="4" key="3">
    <citation type="submission" date="2025-04" db="UniProtKB">
        <authorList>
            <consortium name="RefSeq"/>
        </authorList>
    </citation>
    <scope>IDENTIFICATION</scope>
    <source>
        <strain evidence="4">CBS 304.34</strain>
    </source>
</reference>
<gene>
    <name evidence="2 4" type="ORF">BDZ99DRAFT_519243</name>
</gene>
<dbReference type="EMBL" id="MU003698">
    <property type="protein sequence ID" value="KAF2812006.1"/>
    <property type="molecule type" value="Genomic_DNA"/>
</dbReference>
<dbReference type="AlphaFoldDB" id="A0A6A6YST6"/>
<sequence>MSKIVALRDDQIAIELSLTRHVERFKLDNPEHPLVEMLAEAEEKARGGRARKGIPTVRDARDLLEAHVIGLADLVTCTTYKAETLRSLRFHATTLIADEVSQLSEPDIYPALTVGVLKHIILAGHDQQLPVTICSFDAGANPLGQQLR</sequence>
<dbReference type="GeneID" id="54466280"/>
<dbReference type="InterPro" id="IPR041677">
    <property type="entry name" value="DNA2/NAM7_AAA_11"/>
</dbReference>
<name>A0A6A6YST6_9PEZI</name>
<dbReference type="Proteomes" id="UP000504636">
    <property type="component" value="Unplaced"/>
</dbReference>